<name>A0ABS8PXA5_9BACT</name>
<evidence type="ECO:0000256" key="2">
    <source>
        <dbReference type="ARBA" id="ARBA00023136"/>
    </source>
</evidence>
<proteinExistence type="predicted"/>
<reference evidence="5 6" key="1">
    <citation type="submission" date="2021-11" db="EMBL/GenBank/DDBJ databases">
        <title>Genomic of Niabella pedocola.</title>
        <authorList>
            <person name="Wu T."/>
        </authorList>
    </citation>
    <scope>NUCLEOTIDE SEQUENCE [LARGE SCALE GENOMIC DNA]</scope>
    <source>
        <strain evidence="5 6">JCM 31011</strain>
    </source>
</reference>
<sequence length="1352" mass="150439">MKASNVAIQSLFPEIKKQTGYSFFYDVDLIARAKKVSVNIKKQPLKAVLELLFSGQPFTYSIEGRIITLSPLPVQRPTAAVQTQIEIVVVQNQLVPGAVKTKTGAAIPGVTIKKTGSRTAIFSADAQGQFIISLRKGDKLLLTAVGFEDAEIEYAGQPQLQIVMNQEVTLMESIEVSDGDFFKKRKVPWTDTVDLTHRSHLNLGQVLQGTVPGLTLQNSSQSERVLSGLTVGRNGSFQDLEYLKQTYADLKKQIPHYMEFDKFIAALMQSSSLIKANYGTSVSNNGLIPQLRGVSGFNGNTSGMLIVIDGFPQKGFPADYPMNNVESVKVIKDPEELAKWGPGASGGVILITTKKGTSGKIELNYSTNLYYAPAPVFNRKALRLASSPDVLDYLKAASDSGFINLAQKRGNGFTYDGFNKNPAQQLLQGLITGRISGEAFNEKWDSLAAIDNEAQMHLLQQSSFRQNHMLTLSGSTKGWQFRGTGSYNTDRSTALNDENHGMGLNLMNNFDLLKGKLRATWFAAVGRQKGRRGSSFDPLNNSLQPYQLLLDPQGNYVYDYSGFNPDANAILEHYGYENHGVNLLQDARVNKQFTNVLNLQSRLNMDWKLLPGLIWTTALQYSSTESNSRYLQDALSSQTRQLINNYGSPVTDEEGNISGIDFYVPRGSILKEFNVRALSWNLRSALLYDRYFGQHHIAISLGGGGFDNTQKRPSYNTIYGYDPETGGHQAVKLPSADPQSALSKYYTSLPLPTSISTIGWGAHTLSYPYTLLTPNAGDTSVNRGLNWNGNFSYSFKNIYMLKGRYNAILNPRYGSNPPFSRFDNYYGEAIWRLSNYSFIPLPEWISDLSLSSGISGMQMPDLPVQINAIRSLQNSWNNYGIWVNEYNTAQQSGQSMHHVFEKMSLGFDQNRFRFDISYNTRRLQNNANGADTVIRYIGVQSKLNLRNAALKLLAGYGRSPEGQPQSNISMQYDIARESYFHSKKISSLSLDYILQQISSFQGMELMADTYVPESGGGYNIAVSNNFGLLPPRVKNMEVHAGIGFLKDRYLLDLRYYHKTTDGLNNNTQQPVDPATGLQTQVSYSQIINKGLELYLKVQLIARKKLNYTVILNGAYNQSIAENVPVVNYSQSVSYLSAPRNGFNTDNLWSYRWGGLDPKGDPQIYTANGQKTAAPDSAILASALVYSGVTRAPYTGGFIQELNVSGFFARITMLFNLGHVMREYIPVPSGAIDNSVLIRDRWRKPGDELFTNVPAMANTNATNARAFITQNATNSILPADYMRLQEVQFGWQLPRSLLRHLFIKDLTASVQVLNLAFWARNKYHIDPETVASGGQIGLTQNPRQYSLTLNVDF</sequence>
<evidence type="ECO:0000256" key="1">
    <source>
        <dbReference type="ARBA" id="ARBA00022448"/>
    </source>
</evidence>
<dbReference type="EMBL" id="JAJNEC010000007">
    <property type="protein sequence ID" value="MCD2425686.1"/>
    <property type="molecule type" value="Genomic_DNA"/>
</dbReference>
<keyword evidence="2" id="KW-0472">Membrane</keyword>
<dbReference type="Gene3D" id="2.170.130.10">
    <property type="entry name" value="TonB-dependent receptor, plug domain"/>
    <property type="match status" value="1"/>
</dbReference>
<dbReference type="SMART" id="SM00965">
    <property type="entry name" value="STN"/>
    <property type="match status" value="1"/>
</dbReference>
<evidence type="ECO:0000259" key="4">
    <source>
        <dbReference type="SMART" id="SM00965"/>
    </source>
</evidence>
<organism evidence="5 6">
    <name type="scientific">Niabella pedocola</name>
    <dbReference type="NCBI Taxonomy" id="1752077"/>
    <lineage>
        <taxon>Bacteria</taxon>
        <taxon>Pseudomonadati</taxon>
        <taxon>Bacteroidota</taxon>
        <taxon>Chitinophagia</taxon>
        <taxon>Chitinophagales</taxon>
        <taxon>Chitinophagaceae</taxon>
        <taxon>Niabella</taxon>
    </lineage>
</organism>
<evidence type="ECO:0000313" key="6">
    <source>
        <dbReference type="Proteomes" id="UP001199816"/>
    </source>
</evidence>
<dbReference type="Pfam" id="PF07660">
    <property type="entry name" value="STN"/>
    <property type="match status" value="1"/>
</dbReference>
<keyword evidence="6" id="KW-1185">Reference proteome</keyword>
<dbReference type="RefSeq" id="WP_231008239.1">
    <property type="nucleotide sequence ID" value="NZ_JAJNEC010000007.1"/>
</dbReference>
<protein>
    <submittedName>
        <fullName evidence="5">Secretin and TonB N-terminal domain-containing protein</fullName>
    </submittedName>
</protein>
<dbReference type="InterPro" id="IPR011662">
    <property type="entry name" value="Secretin/TonB_short_N"/>
</dbReference>
<keyword evidence="3" id="KW-0998">Cell outer membrane</keyword>
<evidence type="ECO:0000256" key="3">
    <source>
        <dbReference type="ARBA" id="ARBA00023237"/>
    </source>
</evidence>
<dbReference type="InterPro" id="IPR037066">
    <property type="entry name" value="Plug_dom_sf"/>
</dbReference>
<dbReference type="InterPro" id="IPR012910">
    <property type="entry name" value="Plug_dom"/>
</dbReference>
<feature type="domain" description="Secretin/TonB short N-terminal" evidence="4">
    <location>
        <begin position="21"/>
        <end position="72"/>
    </location>
</feature>
<accession>A0ABS8PXA5</accession>
<comment type="caution">
    <text evidence="5">The sequence shown here is derived from an EMBL/GenBank/DDBJ whole genome shotgun (WGS) entry which is preliminary data.</text>
</comment>
<evidence type="ECO:0000313" key="5">
    <source>
        <dbReference type="EMBL" id="MCD2425686.1"/>
    </source>
</evidence>
<dbReference type="SUPFAM" id="SSF56935">
    <property type="entry name" value="Porins"/>
    <property type="match status" value="1"/>
</dbReference>
<dbReference type="Pfam" id="PF07715">
    <property type="entry name" value="Plug"/>
    <property type="match status" value="1"/>
</dbReference>
<dbReference type="Proteomes" id="UP001199816">
    <property type="component" value="Unassembled WGS sequence"/>
</dbReference>
<keyword evidence="1" id="KW-0813">Transport</keyword>
<gene>
    <name evidence="5" type="ORF">LQ567_23075</name>
</gene>